<accession>A0A6H5IEQ9</accession>
<feature type="coiled-coil region" evidence="1">
    <location>
        <begin position="273"/>
        <end position="329"/>
    </location>
</feature>
<organism evidence="3 4">
    <name type="scientific">Trichogramma brassicae</name>
    <dbReference type="NCBI Taxonomy" id="86971"/>
    <lineage>
        <taxon>Eukaryota</taxon>
        <taxon>Metazoa</taxon>
        <taxon>Ecdysozoa</taxon>
        <taxon>Arthropoda</taxon>
        <taxon>Hexapoda</taxon>
        <taxon>Insecta</taxon>
        <taxon>Pterygota</taxon>
        <taxon>Neoptera</taxon>
        <taxon>Endopterygota</taxon>
        <taxon>Hymenoptera</taxon>
        <taxon>Apocrita</taxon>
        <taxon>Proctotrupomorpha</taxon>
        <taxon>Chalcidoidea</taxon>
        <taxon>Trichogrammatidae</taxon>
        <taxon>Trichogramma</taxon>
    </lineage>
</organism>
<sequence length="528" mass="62798">MVELLLPEDEVIKVSIRPVERPAASQNATDASNNNNNNNNNKKAVVADDNLAEASLRGALAALRLHALQERRLRELEAMARERRRRKTLRRCLGTWRAWLERCRERAVRQAGPERKIELLVSALGERQQQQQQQQKPVVAVAKKPNSAAAAAENNKSRSSSKRLSSVAGGPAHNRLQAQRRIIEEQRARLLKQTRLIQELKLREIEKEARRAEQTTLEVARQALERCDEQLTRRGIEHLLRDEAGVANVPVGQQPGFLTRMQLRAEARKQRMIAVQEARQRRLEEQRAREQARLQQNEERQRRIQIQALKEARKLRQQLEQRRHKELEKGARLDRLAEQFYRRYLLRRYALRPLRGLVHETARRFELAEEHYGLNLKLKIFEAWRSDWTDRQNAKILLARKMYRHNLLWYAFERWKNLALDLRRKLQVARDFYDMKLQAGCWRAWRDIYLEFKKEERSNEDLATGFYETSLKRKYFQLWCKYVTIADDIKQRELRRQEWRGLISKFMPKTPPINKLHNNHHHQQQSLL</sequence>
<gene>
    <name evidence="3" type="ORF">TBRA_LOCUS5848</name>
</gene>
<feature type="compositionally biased region" description="Low complexity" evidence="2">
    <location>
        <begin position="128"/>
        <end position="169"/>
    </location>
</feature>
<keyword evidence="1" id="KW-0175">Coiled coil</keyword>
<proteinExistence type="predicted"/>
<evidence type="ECO:0000313" key="3">
    <source>
        <dbReference type="EMBL" id="CAB0033950.1"/>
    </source>
</evidence>
<dbReference type="OrthoDB" id="6256972at2759"/>
<evidence type="ECO:0008006" key="5">
    <source>
        <dbReference type="Google" id="ProtNLM"/>
    </source>
</evidence>
<feature type="compositionally biased region" description="Low complexity" evidence="2">
    <location>
        <begin position="33"/>
        <end position="42"/>
    </location>
</feature>
<protein>
    <recommendedName>
        <fullName evidence="5">Sfi1 spindle body domain-containing protein</fullName>
    </recommendedName>
</protein>
<dbReference type="EMBL" id="CADCXV010000729">
    <property type="protein sequence ID" value="CAB0033950.1"/>
    <property type="molecule type" value="Genomic_DNA"/>
</dbReference>
<reference evidence="3 4" key="1">
    <citation type="submission" date="2020-02" db="EMBL/GenBank/DDBJ databases">
        <authorList>
            <person name="Ferguson B K."/>
        </authorList>
    </citation>
    <scope>NUCLEOTIDE SEQUENCE [LARGE SCALE GENOMIC DNA]</scope>
</reference>
<evidence type="ECO:0000256" key="2">
    <source>
        <dbReference type="SAM" id="MobiDB-lite"/>
    </source>
</evidence>
<name>A0A6H5IEQ9_9HYME</name>
<dbReference type="Proteomes" id="UP000479190">
    <property type="component" value="Unassembled WGS sequence"/>
</dbReference>
<feature type="region of interest" description="Disordered" evidence="2">
    <location>
        <begin position="21"/>
        <end position="42"/>
    </location>
</feature>
<dbReference type="AlphaFoldDB" id="A0A6H5IEQ9"/>
<keyword evidence="4" id="KW-1185">Reference proteome</keyword>
<evidence type="ECO:0000313" key="4">
    <source>
        <dbReference type="Proteomes" id="UP000479190"/>
    </source>
</evidence>
<feature type="region of interest" description="Disordered" evidence="2">
    <location>
        <begin position="128"/>
        <end position="175"/>
    </location>
</feature>
<evidence type="ECO:0000256" key="1">
    <source>
        <dbReference type="SAM" id="Coils"/>
    </source>
</evidence>